<accession>A0A6S7BJX8</accession>
<name>A0A6S7BJX8_9BURK</name>
<dbReference type="AlphaFoldDB" id="A0A6S7BJX8"/>
<reference evidence="1 2" key="1">
    <citation type="submission" date="2020-04" db="EMBL/GenBank/DDBJ databases">
        <authorList>
            <person name="De Canck E."/>
        </authorList>
    </citation>
    <scope>NUCLEOTIDE SEQUENCE [LARGE SCALE GENOMIC DNA]</scope>
    <source>
        <strain evidence="1 2">LMG 28614</strain>
    </source>
</reference>
<sequence>MNALERWHSRPMQVRVLDRRDECGELKEDIRKRVNSWPNLTAVCCARCFAEMIGECSGFEACQKPTMTE</sequence>
<evidence type="ECO:0000313" key="2">
    <source>
        <dbReference type="Proteomes" id="UP000494365"/>
    </source>
</evidence>
<dbReference type="EMBL" id="CADIKK010000034">
    <property type="protein sequence ID" value="CAB3803000.1"/>
    <property type="molecule type" value="Genomic_DNA"/>
</dbReference>
<evidence type="ECO:0000313" key="1">
    <source>
        <dbReference type="EMBL" id="CAB3803000.1"/>
    </source>
</evidence>
<dbReference type="Proteomes" id="UP000494365">
    <property type="component" value="Unassembled WGS sequence"/>
</dbReference>
<proteinExistence type="predicted"/>
<organism evidence="1 2">
    <name type="scientific">Paraburkholderia ultramafica</name>
    <dbReference type="NCBI Taxonomy" id="1544867"/>
    <lineage>
        <taxon>Bacteria</taxon>
        <taxon>Pseudomonadati</taxon>
        <taxon>Pseudomonadota</taxon>
        <taxon>Betaproteobacteria</taxon>
        <taxon>Burkholderiales</taxon>
        <taxon>Burkholderiaceae</taxon>
        <taxon>Paraburkholderia</taxon>
    </lineage>
</organism>
<dbReference type="RefSeq" id="WP_175152717.1">
    <property type="nucleotide sequence ID" value="NZ_CADIKK010000034.1"/>
</dbReference>
<keyword evidence="2" id="KW-1185">Reference proteome</keyword>
<protein>
    <submittedName>
        <fullName evidence="1">Uncharacterized protein</fullName>
    </submittedName>
</protein>
<gene>
    <name evidence="1" type="ORF">LMG28614_05718</name>
</gene>